<sequence length="635" mass="72404">MLLKSFQKEINETSILKDFCDGEAYIKHRCGHSDGKCIHLLLFQDAFEFNAFGPSASFFKTLGFYYLVGNLDPEFRSKVDVNQLAGLVLEKDTVPTVEEELECKDILKEAIKPLLDELEDLKKNGIDVDGETIPVCLLFLIGDNLGQHIFGGYVKNFTCDFFCRFCTISKAEFLSNPSEVKALRTPEEYDNAVATARLKWEQKRKQYLIAVKKATRRKAKKRAGKVTARMSAPALKKLMTVGIAKDAYKKMCAVNFRAVKYRASPFNSTVTGFHVSSPAMPPCIAHDIFEGILRCVLPRVMQYFINEKEWFDLPTLNRRIRGFKCKGSDKRDAPQPYKSLDKLTGNAVQNWNHLRLLPLILGDLIQDPQDEVWQVVLNLKEIVEYICAPKISMAQVAYLKQLIRRFINSLLRLEKFFPKCLIPKVHFLAHMADLICIFGPLMRLFTLRFESTHKFFKTVVRNCRNYINITKMMAKKFMLRFASIQAGDGFPADIIYDPTSSCCVNLKTLPEGKRIAFPNMFDPSEYEALTSIIVKGTEYKKGFYLVLRSTMDSTSLTVGLIDLILLDSSNNVSFLMEVKEANDSFKGFYELEKSSSTKYKLLPYESIIDFYPLPSYTVCGIECLTLKHSICGDDN</sequence>
<dbReference type="AlphaFoldDB" id="A0A6P8Y9Q9"/>
<name>A0A6P8Y9Q9_THRPL</name>
<protein>
    <submittedName>
        <fullName evidence="2">Uncharacterized protein LOC117640479</fullName>
    </submittedName>
</protein>
<dbReference type="RefSeq" id="XP_034232891.1">
    <property type="nucleotide sequence ID" value="XM_034377000.1"/>
</dbReference>
<keyword evidence="1" id="KW-1185">Reference proteome</keyword>
<dbReference type="OrthoDB" id="6157941at2759"/>
<dbReference type="GeneID" id="117640479"/>
<reference evidence="2" key="1">
    <citation type="submission" date="2025-08" db="UniProtKB">
        <authorList>
            <consortium name="RefSeq"/>
        </authorList>
    </citation>
    <scope>IDENTIFICATION</scope>
    <source>
        <tissue evidence="2">Total insect</tissue>
    </source>
</reference>
<proteinExistence type="predicted"/>
<dbReference type="KEGG" id="tpal:117640479"/>
<dbReference type="Proteomes" id="UP000515158">
    <property type="component" value="Unplaced"/>
</dbReference>
<evidence type="ECO:0000313" key="2">
    <source>
        <dbReference type="RefSeq" id="XP_034232891.1"/>
    </source>
</evidence>
<organism evidence="2">
    <name type="scientific">Thrips palmi</name>
    <name type="common">Melon thrips</name>
    <dbReference type="NCBI Taxonomy" id="161013"/>
    <lineage>
        <taxon>Eukaryota</taxon>
        <taxon>Metazoa</taxon>
        <taxon>Ecdysozoa</taxon>
        <taxon>Arthropoda</taxon>
        <taxon>Hexapoda</taxon>
        <taxon>Insecta</taxon>
        <taxon>Pterygota</taxon>
        <taxon>Neoptera</taxon>
        <taxon>Paraneoptera</taxon>
        <taxon>Thysanoptera</taxon>
        <taxon>Terebrantia</taxon>
        <taxon>Thripoidea</taxon>
        <taxon>Thripidae</taxon>
        <taxon>Thrips</taxon>
    </lineage>
</organism>
<evidence type="ECO:0000313" key="1">
    <source>
        <dbReference type="Proteomes" id="UP000515158"/>
    </source>
</evidence>
<dbReference type="PANTHER" id="PTHR31912">
    <property type="entry name" value="IP13529P"/>
    <property type="match status" value="1"/>
</dbReference>
<accession>A0A6P8Y9Q9</accession>
<dbReference type="InParanoid" id="A0A6P8Y9Q9"/>
<dbReference type="PANTHER" id="PTHR31912:SF35">
    <property type="entry name" value="C2H2-TYPE DOMAIN-CONTAINING PROTEIN"/>
    <property type="match status" value="1"/>
</dbReference>
<gene>
    <name evidence="2" type="primary">LOC117640479</name>
</gene>